<sequence length="654" mass="72572">MAQNASIIEEILKRPLYVYELPHELLSTLTTRDGDQQTLLPADTASTPQVSEQSDKENGVSTSTSCALCQVALPSVQEQRDHARSDHHRYNLKAQLRGNRPLSEEEFNKAIGELDESISGSESDSQDSEGDDGSNTPDATLTALLKRQAKISQEADEHNGDRQIKARGSWKSPLFWFTSPLLPSNTSLGIYRAIFTQAEQEESAHLVDSLRKKQLASVPQRSSAAPKPEQGAPTTSSPHIFMCMIGGGHFAAMVVSLAPEIQKRPGGVEERQARVIAHKTFHRYTTRRKQGGAQSANDSAKGAAHSAGSSLRRYNEAALEKEIRELLGEWKHLIDSAQLLFVRATGSTNRRILFGPYDGQVLRQNDSRLRGFPFNTRRATQGELLRSFKELTRVKVSHVDEAAIAAAENKQREEAAKPQKRPVQQEKPKISPEDEAAMLHTSQIQALIRRSKAPALASYISNNSIPSSFRFYPPTSSQNFHSPTPLHLAANSNSPAIVLALLTKANADPTILNGEDKTAFDIAGDRATRDAFRVARHELGESKWDWEAAHVPAPISKAEADSSREQERKSAEEAEANRRKAELERLKKEEDAAKEAASRKGKKPSGRALSALEKTGAEKREEEMRGMTPEMRMRLERERRARAAEERIRKMQGR</sequence>
<feature type="compositionally biased region" description="Basic and acidic residues" evidence="12">
    <location>
        <begin position="558"/>
        <end position="598"/>
    </location>
</feature>
<evidence type="ECO:0000256" key="12">
    <source>
        <dbReference type="SAM" id="MobiDB-lite"/>
    </source>
</evidence>
<feature type="region of interest" description="Disordered" evidence="12">
    <location>
        <begin position="215"/>
        <end position="238"/>
    </location>
</feature>
<feature type="compositionally biased region" description="Low complexity" evidence="12">
    <location>
        <begin position="299"/>
        <end position="310"/>
    </location>
</feature>
<comment type="domain">
    <text evidence="11">The VLRF1 domain mediates binding to the 60S ribosomal subunit.</text>
</comment>
<keyword evidence="6 11" id="KW-0255">Endonuclease</keyword>
<evidence type="ECO:0000256" key="9">
    <source>
        <dbReference type="ARBA" id="ARBA00023054"/>
    </source>
</evidence>
<dbReference type="Proteomes" id="UP001583193">
    <property type="component" value="Unassembled WGS sequence"/>
</dbReference>
<keyword evidence="9" id="KW-0175">Coiled coil</keyword>
<keyword evidence="3 11" id="KW-0963">Cytoplasm</keyword>
<evidence type="ECO:0000313" key="15">
    <source>
        <dbReference type="Proteomes" id="UP001583193"/>
    </source>
</evidence>
<proteinExistence type="inferred from homology"/>
<evidence type="ECO:0000256" key="3">
    <source>
        <dbReference type="ARBA" id="ARBA00022490"/>
    </source>
</evidence>
<reference evidence="14 15" key="1">
    <citation type="journal article" date="2024" name="IMA Fungus">
        <title>IMA Genome - F19 : A genome assembly and annotation guide to empower mycologists, including annotated draft genome sequences of Ceratocystis pirilliformis, Diaporthe australafricana, Fusarium ophioides, Paecilomyces lecythidis, and Sporothrix stenoceras.</title>
        <authorList>
            <person name="Aylward J."/>
            <person name="Wilson A.M."/>
            <person name="Visagie C.M."/>
            <person name="Spraker J."/>
            <person name="Barnes I."/>
            <person name="Buitendag C."/>
            <person name="Ceriani C."/>
            <person name="Del Mar Angel L."/>
            <person name="du Plessis D."/>
            <person name="Fuchs T."/>
            <person name="Gasser K."/>
            <person name="Kramer D."/>
            <person name="Li W."/>
            <person name="Munsamy K."/>
            <person name="Piso A."/>
            <person name="Price J.L."/>
            <person name="Sonnekus B."/>
            <person name="Thomas C."/>
            <person name="van der Nest A."/>
            <person name="van Dijk A."/>
            <person name="van Heerden A."/>
            <person name="van Vuuren N."/>
            <person name="Yilmaz N."/>
            <person name="Duong T.A."/>
            <person name="van der Merwe N.A."/>
            <person name="Wingfield M.J."/>
            <person name="Wingfield B.D."/>
        </authorList>
    </citation>
    <scope>NUCLEOTIDE SEQUENCE [LARGE SCALE GENOMIC DNA]</scope>
    <source>
        <strain evidence="14 15">CMW 18167</strain>
    </source>
</reference>
<keyword evidence="7 11" id="KW-0378">Hydrolase</keyword>
<dbReference type="InterPro" id="IPR047139">
    <property type="entry name" value="ANKZ1/VMS1"/>
</dbReference>
<keyword evidence="8 10" id="KW-0040">ANK repeat</keyword>
<dbReference type="PANTHER" id="PTHR16036">
    <property type="entry name" value="ANKYRIN REPEAT AND ZINC FINGER DOMAIN-CONTAINING PROTEIN 1"/>
    <property type="match status" value="1"/>
</dbReference>
<feature type="compositionally biased region" description="Basic and acidic residues" evidence="12">
    <location>
        <begin position="409"/>
        <end position="432"/>
    </location>
</feature>
<evidence type="ECO:0000256" key="10">
    <source>
        <dbReference type="PROSITE-ProRule" id="PRU00023"/>
    </source>
</evidence>
<feature type="region of interest" description="Disordered" evidence="12">
    <location>
        <begin position="38"/>
        <end position="60"/>
    </location>
</feature>
<gene>
    <name evidence="14" type="ORF">Plec18167_004269</name>
</gene>
<evidence type="ECO:0000256" key="7">
    <source>
        <dbReference type="ARBA" id="ARBA00022801"/>
    </source>
</evidence>
<feature type="domain" description="VLRF1" evidence="13">
    <location>
        <begin position="236"/>
        <end position="394"/>
    </location>
</feature>
<comment type="subcellular location">
    <subcellularLocation>
        <location evidence="1">Cytoplasm</location>
    </subcellularLocation>
</comment>
<dbReference type="InterPro" id="IPR036770">
    <property type="entry name" value="Ankyrin_rpt-contain_sf"/>
</dbReference>
<evidence type="ECO:0000259" key="13">
    <source>
        <dbReference type="PROSITE" id="PS52044"/>
    </source>
</evidence>
<evidence type="ECO:0000256" key="6">
    <source>
        <dbReference type="ARBA" id="ARBA00022759"/>
    </source>
</evidence>
<dbReference type="PROSITE" id="PS52044">
    <property type="entry name" value="VLRF1"/>
    <property type="match status" value="1"/>
</dbReference>
<name>A0ABR3XTS5_9EURO</name>
<dbReference type="InterPro" id="IPR041175">
    <property type="entry name" value="VLRF1/Vms1"/>
</dbReference>
<evidence type="ECO:0000256" key="8">
    <source>
        <dbReference type="ARBA" id="ARBA00023043"/>
    </source>
</evidence>
<evidence type="ECO:0000256" key="1">
    <source>
        <dbReference type="ARBA" id="ARBA00004496"/>
    </source>
</evidence>
<dbReference type="EMBL" id="JAVDPF010000011">
    <property type="protein sequence ID" value="KAL1878974.1"/>
    <property type="molecule type" value="Genomic_DNA"/>
</dbReference>
<feature type="region of interest" description="Disordered" evidence="12">
    <location>
        <begin position="78"/>
        <end position="138"/>
    </location>
</feature>
<evidence type="ECO:0000313" key="14">
    <source>
        <dbReference type="EMBL" id="KAL1878974.1"/>
    </source>
</evidence>
<feature type="region of interest" description="Disordered" evidence="12">
    <location>
        <begin position="555"/>
        <end position="654"/>
    </location>
</feature>
<dbReference type="PROSITE" id="PS50088">
    <property type="entry name" value="ANK_REPEAT"/>
    <property type="match status" value="1"/>
</dbReference>
<dbReference type="Gene3D" id="1.25.40.20">
    <property type="entry name" value="Ankyrin repeat-containing domain"/>
    <property type="match status" value="1"/>
</dbReference>
<feature type="region of interest" description="Disordered" evidence="12">
    <location>
        <begin position="284"/>
        <end position="311"/>
    </location>
</feature>
<dbReference type="PANTHER" id="PTHR16036:SF2">
    <property type="entry name" value="TRNA ENDONUCLEASE ANKZF1"/>
    <property type="match status" value="1"/>
</dbReference>
<protein>
    <recommendedName>
        <fullName evidence="13">VLRF1 domain-containing protein</fullName>
    </recommendedName>
</protein>
<comment type="similarity">
    <text evidence="2 11">Belongs to the ANKZF1/VMS1 family.</text>
</comment>
<evidence type="ECO:0000256" key="2">
    <source>
        <dbReference type="ARBA" id="ARBA00009262"/>
    </source>
</evidence>
<keyword evidence="15" id="KW-1185">Reference proteome</keyword>
<feature type="region of interest" description="Disordered" evidence="12">
    <location>
        <begin position="408"/>
        <end position="435"/>
    </location>
</feature>
<keyword evidence="5" id="KW-0677">Repeat</keyword>
<keyword evidence="4 11" id="KW-0540">Nuclease</keyword>
<evidence type="ECO:0000256" key="4">
    <source>
        <dbReference type="ARBA" id="ARBA00022722"/>
    </source>
</evidence>
<feature type="compositionally biased region" description="Basic and acidic residues" evidence="12">
    <location>
        <begin position="615"/>
        <end position="654"/>
    </location>
</feature>
<accession>A0ABR3XTS5</accession>
<dbReference type="Pfam" id="PF18826">
    <property type="entry name" value="bVLRF1"/>
    <property type="match status" value="1"/>
</dbReference>
<organism evidence="14 15">
    <name type="scientific">Paecilomyces lecythidis</name>
    <dbReference type="NCBI Taxonomy" id="3004212"/>
    <lineage>
        <taxon>Eukaryota</taxon>
        <taxon>Fungi</taxon>
        <taxon>Dikarya</taxon>
        <taxon>Ascomycota</taxon>
        <taxon>Pezizomycotina</taxon>
        <taxon>Eurotiomycetes</taxon>
        <taxon>Eurotiomycetidae</taxon>
        <taxon>Eurotiales</taxon>
        <taxon>Thermoascaceae</taxon>
        <taxon>Paecilomyces</taxon>
    </lineage>
</organism>
<feature type="compositionally biased region" description="Polar residues" evidence="12">
    <location>
        <begin position="38"/>
        <end position="52"/>
    </location>
</feature>
<feature type="active site" evidence="11">
    <location>
        <position position="294"/>
    </location>
</feature>
<evidence type="ECO:0000256" key="11">
    <source>
        <dbReference type="PROSITE-ProRule" id="PRU01389"/>
    </source>
</evidence>
<comment type="caution">
    <text evidence="14">The sequence shown here is derived from an EMBL/GenBank/DDBJ whole genome shotgun (WGS) entry which is preliminary data.</text>
</comment>
<dbReference type="SUPFAM" id="SSF48403">
    <property type="entry name" value="Ankyrin repeat"/>
    <property type="match status" value="1"/>
</dbReference>
<dbReference type="Pfam" id="PF13857">
    <property type="entry name" value="Ank_5"/>
    <property type="match status" value="1"/>
</dbReference>
<evidence type="ECO:0000256" key="5">
    <source>
        <dbReference type="ARBA" id="ARBA00022737"/>
    </source>
</evidence>
<feature type="repeat" description="ANK" evidence="10">
    <location>
        <begin position="481"/>
        <end position="514"/>
    </location>
</feature>
<dbReference type="InterPro" id="IPR002110">
    <property type="entry name" value="Ankyrin_rpt"/>
</dbReference>